<dbReference type="EMBL" id="ML978068">
    <property type="protein sequence ID" value="KAF2018039.1"/>
    <property type="molecule type" value="Genomic_DNA"/>
</dbReference>
<dbReference type="GeneID" id="54285026"/>
<name>A0A6A5XYK8_9PLEO</name>
<gene>
    <name evidence="1" type="ORF">BU24DRAFT_421052</name>
</gene>
<evidence type="ECO:0000313" key="2">
    <source>
        <dbReference type="Proteomes" id="UP000799778"/>
    </source>
</evidence>
<dbReference type="InterPro" id="IPR009003">
    <property type="entry name" value="Peptidase_S1_PA"/>
</dbReference>
<dbReference type="Proteomes" id="UP000799778">
    <property type="component" value="Unassembled WGS sequence"/>
</dbReference>
<protein>
    <recommendedName>
        <fullName evidence="3">Peptidase S1 domain-containing protein</fullName>
    </recommendedName>
</protein>
<dbReference type="SUPFAM" id="SSF50494">
    <property type="entry name" value="Trypsin-like serine proteases"/>
    <property type="match status" value="1"/>
</dbReference>
<dbReference type="RefSeq" id="XP_033386378.1">
    <property type="nucleotide sequence ID" value="XM_033527629.1"/>
</dbReference>
<proteinExistence type="predicted"/>
<evidence type="ECO:0000313" key="1">
    <source>
        <dbReference type="EMBL" id="KAF2018039.1"/>
    </source>
</evidence>
<organism evidence="1 2">
    <name type="scientific">Aaosphaeria arxii CBS 175.79</name>
    <dbReference type="NCBI Taxonomy" id="1450172"/>
    <lineage>
        <taxon>Eukaryota</taxon>
        <taxon>Fungi</taxon>
        <taxon>Dikarya</taxon>
        <taxon>Ascomycota</taxon>
        <taxon>Pezizomycotina</taxon>
        <taxon>Dothideomycetes</taxon>
        <taxon>Pleosporomycetidae</taxon>
        <taxon>Pleosporales</taxon>
        <taxon>Pleosporales incertae sedis</taxon>
        <taxon>Aaosphaeria</taxon>
    </lineage>
</organism>
<dbReference type="AlphaFoldDB" id="A0A6A5XYK8"/>
<reference evidence="1" key="1">
    <citation type="journal article" date="2020" name="Stud. Mycol.">
        <title>101 Dothideomycetes genomes: a test case for predicting lifestyles and emergence of pathogens.</title>
        <authorList>
            <person name="Haridas S."/>
            <person name="Albert R."/>
            <person name="Binder M."/>
            <person name="Bloem J."/>
            <person name="Labutti K."/>
            <person name="Salamov A."/>
            <person name="Andreopoulos B."/>
            <person name="Baker S."/>
            <person name="Barry K."/>
            <person name="Bills G."/>
            <person name="Bluhm B."/>
            <person name="Cannon C."/>
            <person name="Castanera R."/>
            <person name="Culley D."/>
            <person name="Daum C."/>
            <person name="Ezra D."/>
            <person name="Gonzalez J."/>
            <person name="Henrissat B."/>
            <person name="Kuo A."/>
            <person name="Liang C."/>
            <person name="Lipzen A."/>
            <person name="Lutzoni F."/>
            <person name="Magnuson J."/>
            <person name="Mondo S."/>
            <person name="Nolan M."/>
            <person name="Ohm R."/>
            <person name="Pangilinan J."/>
            <person name="Park H.-J."/>
            <person name="Ramirez L."/>
            <person name="Alfaro M."/>
            <person name="Sun H."/>
            <person name="Tritt A."/>
            <person name="Yoshinaga Y."/>
            <person name="Zwiers L.-H."/>
            <person name="Turgeon B."/>
            <person name="Goodwin S."/>
            <person name="Spatafora J."/>
            <person name="Crous P."/>
            <person name="Grigoriev I."/>
        </authorList>
    </citation>
    <scope>NUCLEOTIDE SEQUENCE</scope>
    <source>
        <strain evidence="1">CBS 175.79</strain>
    </source>
</reference>
<sequence length="208" mass="23230">MMAPLNNVTPTHGRTAKLYKYPLDWALIKLRENVQLNNTIEDLPDDFRTGLREGQCVDKWSHLDFHGMNELTVAKKGARTGWTMGRLRDEYFAINPQSEVAETMAKSFGYTTEDYGIAYSVYSPDGPIEEGDSGSILLDAKTGIWVALVYGNFNRAQMGLVTPIHLTIEDIQLKTGYVVVSPACEEIDWSGGRREVQLECSSNGDAIF</sequence>
<accession>A0A6A5XYK8</accession>
<keyword evidence="2" id="KW-1185">Reference proteome</keyword>
<dbReference type="OrthoDB" id="5424209at2759"/>
<evidence type="ECO:0008006" key="3">
    <source>
        <dbReference type="Google" id="ProtNLM"/>
    </source>
</evidence>